<protein>
    <submittedName>
        <fullName evidence="4">CDP-paratose 2-epimerase</fullName>
        <ecNumber evidence="4">5.1.3.10</ecNumber>
    </submittedName>
</protein>
<dbReference type="PANTHER" id="PTHR43000">
    <property type="entry name" value="DTDP-D-GLUCOSE 4,6-DEHYDRATASE-RELATED"/>
    <property type="match status" value="1"/>
</dbReference>
<keyword evidence="5" id="KW-1185">Reference proteome</keyword>
<proteinExistence type="inferred from homology"/>
<dbReference type="Proteomes" id="UP000033187">
    <property type="component" value="Chromosome 1"/>
</dbReference>
<name>A0A0D6JEC6_9HYPH</name>
<evidence type="ECO:0000259" key="3">
    <source>
        <dbReference type="Pfam" id="PF01370"/>
    </source>
</evidence>
<dbReference type="GO" id="GO:0047732">
    <property type="term" value="F:CDP-abequose epimerase activity"/>
    <property type="evidence" value="ECO:0007669"/>
    <property type="project" value="UniProtKB-EC"/>
</dbReference>
<dbReference type="KEGG" id="fil:BN1229_v1_1399"/>
<dbReference type="InterPro" id="IPR036291">
    <property type="entry name" value="NAD(P)-bd_dom_sf"/>
</dbReference>
<evidence type="ECO:0000256" key="2">
    <source>
        <dbReference type="ARBA" id="ARBA00007637"/>
    </source>
</evidence>
<gene>
    <name evidence="4" type="primary">rfbE</name>
    <name evidence="4" type="ORF">YBN1229_v1_1398</name>
</gene>
<dbReference type="PROSITE" id="PS51257">
    <property type="entry name" value="PROKAR_LIPOPROTEIN"/>
    <property type="match status" value="1"/>
</dbReference>
<comment type="similarity">
    <text evidence="2">Belongs to the NAD(P)-dependent epimerase/dehydratase family.</text>
</comment>
<reference evidence="5" key="1">
    <citation type="submission" date="2015-02" db="EMBL/GenBank/DDBJ databases">
        <authorList>
            <person name="Chooi Y.-H."/>
        </authorList>
    </citation>
    <scope>NUCLEOTIDE SEQUENCE [LARGE SCALE GENOMIC DNA]</scope>
    <source>
        <strain evidence="5">strain Y</strain>
    </source>
</reference>
<sequence>MGTKSVLITGGAGFVGCNAARYFSGRNWSVTVLDNLSRTGTEQNLEWLRDGTSFDFEHADVCDRAAIDRVVSEKRYDAVIHLAAQVAVTTSVVDPRADFMANALGTFNVLDAIRRFNPEAVVIFASTNKVYGKITSAVTELKGERYGYTDRPHGISESEPLDFLSPYGCSKGAADQYTLDFARIYNIPATSFRQSCIYGTRQFGVEDQGWIAWFTIAARLGRNITIYGDGRQVRDVLHVEDLLRAYEAAIQAPDRIAGQAFNVGGGPDHVLSLLDLIAMLERRLGKTIPLKWQDWRPGDQRAYVSDIRKLEAELGWKPEIGVEKGVTGLIDWVDEVRDLFVEAV</sequence>
<dbReference type="RefSeq" id="WP_046477440.1">
    <property type="nucleotide sequence ID" value="NZ_LN829118.1"/>
</dbReference>
<dbReference type="KEGG" id="fiy:BN1229_v1_1398"/>
<evidence type="ECO:0000256" key="1">
    <source>
        <dbReference type="ARBA" id="ARBA00005125"/>
    </source>
</evidence>
<dbReference type="SUPFAM" id="SSF51735">
    <property type="entry name" value="NAD(P)-binding Rossmann-fold domains"/>
    <property type="match status" value="1"/>
</dbReference>
<feature type="domain" description="NAD-dependent epimerase/dehydratase" evidence="3">
    <location>
        <begin position="6"/>
        <end position="264"/>
    </location>
</feature>
<evidence type="ECO:0000313" key="5">
    <source>
        <dbReference type="Proteomes" id="UP000033187"/>
    </source>
</evidence>
<dbReference type="OrthoDB" id="7941325at2"/>
<dbReference type="Pfam" id="PF01370">
    <property type="entry name" value="Epimerase"/>
    <property type="match status" value="1"/>
</dbReference>
<evidence type="ECO:0000313" key="4">
    <source>
        <dbReference type="EMBL" id="CPR17746.1"/>
    </source>
</evidence>
<keyword evidence="4" id="KW-0413">Isomerase</keyword>
<dbReference type="Gene3D" id="3.40.50.720">
    <property type="entry name" value="NAD(P)-binding Rossmann-like Domain"/>
    <property type="match status" value="1"/>
</dbReference>
<comment type="pathway">
    <text evidence="1">Bacterial outer membrane biogenesis; LPS O-antigen biosynthesis.</text>
</comment>
<organism evidence="4 5">
    <name type="scientific">Candidatus Filomicrobium marinum</name>
    <dbReference type="NCBI Taxonomy" id="1608628"/>
    <lineage>
        <taxon>Bacteria</taxon>
        <taxon>Pseudomonadati</taxon>
        <taxon>Pseudomonadota</taxon>
        <taxon>Alphaproteobacteria</taxon>
        <taxon>Hyphomicrobiales</taxon>
        <taxon>Hyphomicrobiaceae</taxon>
        <taxon>Filomicrobium</taxon>
    </lineage>
</organism>
<dbReference type="InterPro" id="IPR001509">
    <property type="entry name" value="Epimerase_deHydtase"/>
</dbReference>
<dbReference type="EC" id="5.1.3.10" evidence="4"/>
<dbReference type="EMBL" id="LN829119">
    <property type="protein sequence ID" value="CPR17746.1"/>
    <property type="molecule type" value="Genomic_DNA"/>
</dbReference>
<dbReference type="AlphaFoldDB" id="A0A0D6JEC6"/>
<accession>A0A0D6JEC6</accession>